<keyword evidence="1" id="KW-0863">Zinc-finger</keyword>
<proteinExistence type="predicted"/>
<evidence type="ECO:0000259" key="5">
    <source>
        <dbReference type="PROSITE" id="PS50089"/>
    </source>
</evidence>
<keyword evidence="4" id="KW-0732">Signal</keyword>
<keyword evidence="3" id="KW-1133">Transmembrane helix</keyword>
<dbReference type="STRING" id="2656787.A0A370TSJ0"/>
<dbReference type="InterPro" id="IPR001841">
    <property type="entry name" value="Znf_RING"/>
</dbReference>
<feature type="transmembrane region" description="Helical" evidence="3">
    <location>
        <begin position="218"/>
        <end position="239"/>
    </location>
</feature>
<evidence type="ECO:0000313" key="6">
    <source>
        <dbReference type="EMBL" id="RDL38496.1"/>
    </source>
</evidence>
<feature type="compositionally biased region" description="Basic and acidic residues" evidence="2">
    <location>
        <begin position="335"/>
        <end position="344"/>
    </location>
</feature>
<feature type="chain" id="PRO_5016728763" description="RING-type domain-containing protein" evidence="4">
    <location>
        <begin position="30"/>
        <end position="530"/>
    </location>
</feature>
<keyword evidence="3" id="KW-0812">Transmembrane</keyword>
<dbReference type="Pfam" id="PF13639">
    <property type="entry name" value="zf-RING_2"/>
    <property type="match status" value="1"/>
</dbReference>
<dbReference type="GO" id="GO:0061630">
    <property type="term" value="F:ubiquitin protein ligase activity"/>
    <property type="evidence" value="ECO:0007669"/>
    <property type="project" value="TreeGrafter"/>
</dbReference>
<dbReference type="GeneID" id="43595685"/>
<dbReference type="PANTHER" id="PTHR22765:SF416">
    <property type="entry name" value="E3 UBIQUITIN-PROTEIN LIGASE GODZILLA"/>
    <property type="match status" value="1"/>
</dbReference>
<dbReference type="Proteomes" id="UP000254866">
    <property type="component" value="Unassembled WGS sequence"/>
</dbReference>
<feature type="compositionally biased region" description="Low complexity" evidence="2">
    <location>
        <begin position="418"/>
        <end position="427"/>
    </location>
</feature>
<feature type="compositionally biased region" description="Polar residues" evidence="2">
    <location>
        <begin position="309"/>
        <end position="318"/>
    </location>
</feature>
<feature type="region of interest" description="Disordered" evidence="2">
    <location>
        <begin position="485"/>
        <end position="508"/>
    </location>
</feature>
<dbReference type="InterPro" id="IPR051826">
    <property type="entry name" value="E3_ubiquitin-ligase_domain"/>
</dbReference>
<dbReference type="GO" id="GO:0005737">
    <property type="term" value="C:cytoplasm"/>
    <property type="evidence" value="ECO:0007669"/>
    <property type="project" value="TreeGrafter"/>
</dbReference>
<dbReference type="AlphaFoldDB" id="A0A370TSJ0"/>
<dbReference type="Gene3D" id="3.30.40.10">
    <property type="entry name" value="Zinc/RING finger domain, C3HC4 (zinc finger)"/>
    <property type="match status" value="1"/>
</dbReference>
<keyword evidence="7" id="KW-1185">Reference proteome</keyword>
<reference evidence="6 7" key="1">
    <citation type="journal article" date="2018" name="IMA Fungus">
        <title>IMA Genome-F 9: Draft genome sequence of Annulohypoxylon stygium, Aspergillus mulundensis, Berkeleyomyces basicola (syn. Thielaviopsis basicola), Ceratocystis smalleyi, two Cercospora beticola strains, Coleophoma cylindrospora, Fusarium fracticaudum, Phialophora cf. hyalina, and Morchella septimelata.</title>
        <authorList>
            <person name="Wingfield B.D."/>
            <person name="Bills G.F."/>
            <person name="Dong Y."/>
            <person name="Huang W."/>
            <person name="Nel W.J."/>
            <person name="Swalarsk-Parry B.S."/>
            <person name="Vaghefi N."/>
            <person name="Wilken P.M."/>
            <person name="An Z."/>
            <person name="de Beer Z.W."/>
            <person name="De Vos L."/>
            <person name="Chen L."/>
            <person name="Duong T.A."/>
            <person name="Gao Y."/>
            <person name="Hammerbacher A."/>
            <person name="Kikkert J.R."/>
            <person name="Li Y."/>
            <person name="Li H."/>
            <person name="Li K."/>
            <person name="Li Q."/>
            <person name="Liu X."/>
            <person name="Ma X."/>
            <person name="Naidoo K."/>
            <person name="Pethybridge S.J."/>
            <person name="Sun J."/>
            <person name="Steenkamp E.T."/>
            <person name="van der Nest M.A."/>
            <person name="van Wyk S."/>
            <person name="Wingfield M.J."/>
            <person name="Xiong C."/>
            <person name="Yue Q."/>
            <person name="Zhang X."/>
        </authorList>
    </citation>
    <scope>NUCLEOTIDE SEQUENCE [LARGE SCALE GENOMIC DNA]</scope>
    <source>
        <strain evidence="6 7">BP 5553</strain>
    </source>
</reference>
<dbReference type="InterPro" id="IPR013083">
    <property type="entry name" value="Znf_RING/FYVE/PHD"/>
</dbReference>
<organism evidence="6 7">
    <name type="scientific">Venustampulla echinocandica</name>
    <dbReference type="NCBI Taxonomy" id="2656787"/>
    <lineage>
        <taxon>Eukaryota</taxon>
        <taxon>Fungi</taxon>
        <taxon>Dikarya</taxon>
        <taxon>Ascomycota</taxon>
        <taxon>Pezizomycotina</taxon>
        <taxon>Leotiomycetes</taxon>
        <taxon>Helotiales</taxon>
        <taxon>Pleuroascaceae</taxon>
        <taxon>Venustampulla</taxon>
    </lineage>
</organism>
<evidence type="ECO:0000256" key="2">
    <source>
        <dbReference type="SAM" id="MobiDB-lite"/>
    </source>
</evidence>
<keyword evidence="3" id="KW-0472">Membrane</keyword>
<dbReference type="EMBL" id="NPIC01000002">
    <property type="protein sequence ID" value="RDL38496.1"/>
    <property type="molecule type" value="Genomic_DNA"/>
</dbReference>
<evidence type="ECO:0000313" key="7">
    <source>
        <dbReference type="Proteomes" id="UP000254866"/>
    </source>
</evidence>
<feature type="region of interest" description="Disordered" evidence="2">
    <location>
        <begin position="280"/>
        <end position="353"/>
    </location>
</feature>
<accession>A0A370TSJ0</accession>
<protein>
    <recommendedName>
        <fullName evidence="5">RING-type domain-containing protein</fullName>
    </recommendedName>
</protein>
<dbReference type="CDD" id="cd16454">
    <property type="entry name" value="RING-H2_PA-TM-RING"/>
    <property type="match status" value="1"/>
</dbReference>
<dbReference type="GO" id="GO:0008270">
    <property type="term" value="F:zinc ion binding"/>
    <property type="evidence" value="ECO:0007669"/>
    <property type="project" value="UniProtKB-KW"/>
</dbReference>
<comment type="caution">
    <text evidence="6">The sequence shown here is derived from an EMBL/GenBank/DDBJ whole genome shotgun (WGS) entry which is preliminary data.</text>
</comment>
<keyword evidence="1" id="KW-0862">Zinc</keyword>
<dbReference type="SUPFAM" id="SSF57850">
    <property type="entry name" value="RING/U-box"/>
    <property type="match status" value="1"/>
</dbReference>
<evidence type="ECO:0000256" key="4">
    <source>
        <dbReference type="SAM" id="SignalP"/>
    </source>
</evidence>
<sequence>MATSTVARSMASFLSIAIFLATTGTMVTADLVPISVFPTNATSEPPESMTKVKLSGPASPDHIFDLAPLTSEVGKGQTAGAVKQVIFSGVGKNPDYMTAKDLTPSDVAFISCDPNDSNISASQVVQTASGISPKAIILYSEIANVCNFTGSTSYTSIFTMISMADVQTMITTMGLYPDSSDDLAAKVGTNATLSGSTSSSSSSSDGGAAPTTAVAMSILYSITGIITLLFLVIIATGAVRAHRHPERYGPRNGYSGRPRQSRAKGLARAMLETLPIVKFGDPAPAKPGSRDVELEEGASSVHHPPAETGPQQAEISTEQRPKSPVVAKLASATSDEGKAKDDAAKSSAVEEAAVPKEGELGCSICTEDFTTGEDVRVLPCQHKYHPACIDPWLLNVSGTCPLCRHDLRPDAAEGSNGAATTTTTAATDDLPPPLGAESPTGTSGLSAAEDATSTHQRHRMSRFLDLNRLRHAPPDERIAALRRLREESRSEGEPVIENAEEHQSGRARLTSRLRDKFRIRTRMQNATVPE</sequence>
<feature type="region of interest" description="Disordered" evidence="2">
    <location>
        <begin position="244"/>
        <end position="264"/>
    </location>
</feature>
<evidence type="ECO:0000256" key="3">
    <source>
        <dbReference type="SAM" id="Phobius"/>
    </source>
</evidence>
<dbReference type="GO" id="GO:0006511">
    <property type="term" value="P:ubiquitin-dependent protein catabolic process"/>
    <property type="evidence" value="ECO:0007669"/>
    <property type="project" value="TreeGrafter"/>
</dbReference>
<feature type="signal peptide" evidence="4">
    <location>
        <begin position="1"/>
        <end position="29"/>
    </location>
</feature>
<feature type="domain" description="RING-type" evidence="5">
    <location>
        <begin position="362"/>
        <end position="404"/>
    </location>
</feature>
<dbReference type="PROSITE" id="PS50089">
    <property type="entry name" value="ZF_RING_2"/>
    <property type="match status" value="1"/>
</dbReference>
<evidence type="ECO:0000256" key="1">
    <source>
        <dbReference type="PROSITE-ProRule" id="PRU00175"/>
    </source>
</evidence>
<name>A0A370TSJ0_9HELO</name>
<dbReference type="SMART" id="SM00184">
    <property type="entry name" value="RING"/>
    <property type="match status" value="1"/>
</dbReference>
<dbReference type="PANTHER" id="PTHR22765">
    <property type="entry name" value="RING FINGER AND PROTEASE ASSOCIATED DOMAIN-CONTAINING"/>
    <property type="match status" value="1"/>
</dbReference>
<dbReference type="OrthoDB" id="8062037at2759"/>
<dbReference type="RefSeq" id="XP_031871152.1">
    <property type="nucleotide sequence ID" value="XM_032011459.1"/>
</dbReference>
<gene>
    <name evidence="6" type="ORF">BP5553_02836</name>
</gene>
<keyword evidence="1" id="KW-0479">Metal-binding</keyword>
<feature type="region of interest" description="Disordered" evidence="2">
    <location>
        <begin position="411"/>
        <end position="458"/>
    </location>
</feature>